<protein>
    <submittedName>
        <fullName evidence="5">Unannotated protein</fullName>
    </submittedName>
</protein>
<feature type="domain" description="Carbohydrate kinase FGGY N-terminal" evidence="3">
    <location>
        <begin position="6"/>
        <end position="239"/>
    </location>
</feature>
<dbReference type="InterPro" id="IPR000577">
    <property type="entry name" value="Carb_kinase_FGGY"/>
</dbReference>
<dbReference type="Pfam" id="PF02782">
    <property type="entry name" value="FGGY_C"/>
    <property type="match status" value="1"/>
</dbReference>
<dbReference type="CDD" id="cd07783">
    <property type="entry name" value="ASKHA_NBD_FGGY_SePSK_AtXK1-like"/>
    <property type="match status" value="1"/>
</dbReference>
<dbReference type="GO" id="GO:0016301">
    <property type="term" value="F:kinase activity"/>
    <property type="evidence" value="ECO:0007669"/>
    <property type="project" value="UniProtKB-KW"/>
</dbReference>
<proteinExistence type="predicted"/>
<evidence type="ECO:0000256" key="1">
    <source>
        <dbReference type="ARBA" id="ARBA00022679"/>
    </source>
</evidence>
<dbReference type="InterPro" id="IPR043129">
    <property type="entry name" value="ATPase_NBD"/>
</dbReference>
<keyword evidence="1" id="KW-0808">Transferase</keyword>
<evidence type="ECO:0000313" key="5">
    <source>
        <dbReference type="EMBL" id="CAB4928227.1"/>
    </source>
</evidence>
<dbReference type="AlphaFoldDB" id="A0A6J7ID85"/>
<dbReference type="PANTHER" id="PTHR43095">
    <property type="entry name" value="SUGAR KINASE"/>
    <property type="match status" value="1"/>
</dbReference>
<dbReference type="EMBL" id="CAFBMZ010000050">
    <property type="protein sequence ID" value="CAB4928227.1"/>
    <property type="molecule type" value="Genomic_DNA"/>
</dbReference>
<dbReference type="InterPro" id="IPR050406">
    <property type="entry name" value="FGGY_Carb_Kinase"/>
</dbReference>
<accession>A0A6J7ID85</accession>
<dbReference type="InterPro" id="IPR018485">
    <property type="entry name" value="FGGY_C"/>
</dbReference>
<gene>
    <name evidence="5" type="ORF">UFOPK3684_00806</name>
</gene>
<evidence type="ECO:0000256" key="2">
    <source>
        <dbReference type="ARBA" id="ARBA00022777"/>
    </source>
</evidence>
<reference evidence="5" key="1">
    <citation type="submission" date="2020-05" db="EMBL/GenBank/DDBJ databases">
        <authorList>
            <person name="Chiriac C."/>
            <person name="Salcher M."/>
            <person name="Ghai R."/>
            <person name="Kavagutti S V."/>
        </authorList>
    </citation>
    <scope>NUCLEOTIDE SEQUENCE</scope>
</reference>
<dbReference type="Gene3D" id="3.30.420.40">
    <property type="match status" value="2"/>
</dbReference>
<feature type="domain" description="Carbohydrate kinase FGGY C-terminal" evidence="4">
    <location>
        <begin position="321"/>
        <end position="434"/>
    </location>
</feature>
<dbReference type="Pfam" id="PF00370">
    <property type="entry name" value="FGGY_N"/>
    <property type="match status" value="1"/>
</dbReference>
<evidence type="ECO:0000259" key="3">
    <source>
        <dbReference type="Pfam" id="PF00370"/>
    </source>
</evidence>
<organism evidence="5">
    <name type="scientific">freshwater metagenome</name>
    <dbReference type="NCBI Taxonomy" id="449393"/>
    <lineage>
        <taxon>unclassified sequences</taxon>
        <taxon>metagenomes</taxon>
        <taxon>ecological metagenomes</taxon>
    </lineage>
</organism>
<dbReference type="GO" id="GO:0005975">
    <property type="term" value="P:carbohydrate metabolic process"/>
    <property type="evidence" value="ECO:0007669"/>
    <property type="project" value="InterPro"/>
</dbReference>
<dbReference type="InterPro" id="IPR018484">
    <property type="entry name" value="FGGY_N"/>
</dbReference>
<name>A0A6J7ID85_9ZZZZ</name>
<dbReference type="PIRSF" id="PIRSF000538">
    <property type="entry name" value="GlpK"/>
    <property type="match status" value="1"/>
</dbReference>
<sequence length="499" mass="53397">MKTPFWLGLDIGTQSIKAVLIDDSGIIIANAAAPLKSTREGVIHEQDPEQWWAASQEVIAKVISTVTPEDVKAISISSTSGSLVVVDSQGKPVSTGIMYDDARAGDRAAECNEVGAALWANLGYRIQESWALPKILWLLDQGTLVVGRKVIHQGDYIAWKLARKQVNSDASNTLKSGFDIEKVQWSSDLLAGLKIPRDVLPDVTMAGEVIGVVSGANETPLTSQTSIVAGMTDGCAAQIAAAALASGSWNSVLGTTLVIKGSSLVRKRDQTGSVYSHRAPFSTGWWPGGASSTGTNAIAHWLPGVEVDQLKFTFQNVLDAPIVYPLPGIGERFPFVSSKAHTLVANGANFPTLENDGVQKTFAAIAKGVAFVERLSFDLLAYVGYDISGTYTFTGGGAKNADWNQLRSDILGHPVIVPEEVEGAVGMAILAAAAFEVSEERLKLANVANRLLSSGFEIKPNLSNGKLLLTQYAQFVEMLHDQLWITTELKNFALARIYV</sequence>
<dbReference type="SUPFAM" id="SSF53067">
    <property type="entry name" value="Actin-like ATPase domain"/>
    <property type="match status" value="2"/>
</dbReference>
<evidence type="ECO:0000259" key="4">
    <source>
        <dbReference type="Pfam" id="PF02782"/>
    </source>
</evidence>
<keyword evidence="2" id="KW-0418">Kinase</keyword>